<reference evidence="2" key="2">
    <citation type="journal article" date="2015" name="Data Brief">
        <title>Shoot transcriptome of the giant reed, Arundo donax.</title>
        <authorList>
            <person name="Barrero R.A."/>
            <person name="Guerrero F.D."/>
            <person name="Moolhuijzen P."/>
            <person name="Goolsby J.A."/>
            <person name="Tidwell J."/>
            <person name="Bellgard S.E."/>
            <person name="Bellgard M.I."/>
        </authorList>
    </citation>
    <scope>NUCLEOTIDE SEQUENCE</scope>
    <source>
        <tissue evidence="2">Shoot tissue taken approximately 20 cm above the soil surface</tissue>
    </source>
</reference>
<feature type="compositionally biased region" description="Low complexity" evidence="1">
    <location>
        <begin position="30"/>
        <end position="40"/>
    </location>
</feature>
<evidence type="ECO:0000256" key="1">
    <source>
        <dbReference type="SAM" id="MobiDB-lite"/>
    </source>
</evidence>
<feature type="region of interest" description="Disordered" evidence="1">
    <location>
        <begin position="30"/>
        <end position="50"/>
    </location>
</feature>
<proteinExistence type="predicted"/>
<dbReference type="EMBL" id="GBRH01235550">
    <property type="protein sequence ID" value="JAD62345.1"/>
    <property type="molecule type" value="Transcribed_RNA"/>
</dbReference>
<accession>A0A0A9BM88</accession>
<organism evidence="2">
    <name type="scientific">Arundo donax</name>
    <name type="common">Giant reed</name>
    <name type="synonym">Donax arundinaceus</name>
    <dbReference type="NCBI Taxonomy" id="35708"/>
    <lineage>
        <taxon>Eukaryota</taxon>
        <taxon>Viridiplantae</taxon>
        <taxon>Streptophyta</taxon>
        <taxon>Embryophyta</taxon>
        <taxon>Tracheophyta</taxon>
        <taxon>Spermatophyta</taxon>
        <taxon>Magnoliopsida</taxon>
        <taxon>Liliopsida</taxon>
        <taxon>Poales</taxon>
        <taxon>Poaceae</taxon>
        <taxon>PACMAD clade</taxon>
        <taxon>Arundinoideae</taxon>
        <taxon>Arundineae</taxon>
        <taxon>Arundo</taxon>
    </lineage>
</organism>
<evidence type="ECO:0000313" key="2">
    <source>
        <dbReference type="EMBL" id="JAD62345.1"/>
    </source>
</evidence>
<reference evidence="2" key="1">
    <citation type="submission" date="2014-09" db="EMBL/GenBank/DDBJ databases">
        <authorList>
            <person name="Magalhaes I.L.F."/>
            <person name="Oliveira U."/>
            <person name="Santos F.R."/>
            <person name="Vidigal T.H.D.A."/>
            <person name="Brescovit A.D."/>
            <person name="Santos A.J."/>
        </authorList>
    </citation>
    <scope>NUCLEOTIDE SEQUENCE</scope>
    <source>
        <tissue evidence="2">Shoot tissue taken approximately 20 cm above the soil surface</tissue>
    </source>
</reference>
<sequence>MKIRFPPNTPSFGLKMKCQRNRGRAKLVVGSGEVDSEVGSMTNSERNEVE</sequence>
<name>A0A0A9BM88_ARUDO</name>
<dbReference type="AlphaFoldDB" id="A0A0A9BM88"/>
<protein>
    <submittedName>
        <fullName evidence="2">Uncharacterized protein</fullName>
    </submittedName>
</protein>